<name>A0A8H3EJT1_9LECA</name>
<keyword evidence="4" id="KW-1185">Reference proteome</keyword>
<dbReference type="OrthoDB" id="5278592at2759"/>
<organism evidence="3 4">
    <name type="scientific">Heterodermia speciosa</name>
    <dbReference type="NCBI Taxonomy" id="116794"/>
    <lineage>
        <taxon>Eukaryota</taxon>
        <taxon>Fungi</taxon>
        <taxon>Dikarya</taxon>
        <taxon>Ascomycota</taxon>
        <taxon>Pezizomycotina</taxon>
        <taxon>Lecanoromycetes</taxon>
        <taxon>OSLEUM clade</taxon>
        <taxon>Lecanoromycetidae</taxon>
        <taxon>Caliciales</taxon>
        <taxon>Physciaceae</taxon>
        <taxon>Heterodermia</taxon>
    </lineage>
</organism>
<dbReference type="AlphaFoldDB" id="A0A8H3EJT1"/>
<comment type="caution">
    <text evidence="3">The sequence shown here is derived from an EMBL/GenBank/DDBJ whole genome shotgun (WGS) entry which is preliminary data.</text>
</comment>
<gene>
    <name evidence="3" type="ORF">HETSPECPRED_004953</name>
</gene>
<proteinExistence type="predicted"/>
<feature type="signal peptide" evidence="1">
    <location>
        <begin position="1"/>
        <end position="20"/>
    </location>
</feature>
<accession>A0A8H3EJT1</accession>
<sequence length="206" mass="22442">MTPTVHILFGALLLLRQAISLGPVPVAPLSQQPPRTALSTSNAIKVPGESPAYHCSDPSDDIFQIRRFDFIPTNVRIGFYQTARFIGNFTSTTAANPWLSITGSINGRQELSPLYSAPLCDIDVFQELSMPTPTPGVDRSHWSGGEPRLHRACPLEIGVGYAVMSSPPMPLTPQTVPEGKYDLRAEATTQEGRRIFCVQGTFDVTT</sequence>
<reference evidence="3" key="1">
    <citation type="submission" date="2021-03" db="EMBL/GenBank/DDBJ databases">
        <authorList>
            <person name="Tagirdzhanova G."/>
        </authorList>
    </citation>
    <scope>NUCLEOTIDE SEQUENCE</scope>
</reference>
<feature type="chain" id="PRO_5034030555" description="MD-2-related lipid-recognition domain-containing protein" evidence="1">
    <location>
        <begin position="21"/>
        <end position="206"/>
    </location>
</feature>
<evidence type="ECO:0000259" key="2">
    <source>
        <dbReference type="SMART" id="SM00737"/>
    </source>
</evidence>
<evidence type="ECO:0000313" key="3">
    <source>
        <dbReference type="EMBL" id="CAF9905327.1"/>
    </source>
</evidence>
<feature type="domain" description="MD-2-related lipid-recognition" evidence="2">
    <location>
        <begin position="52"/>
        <end position="202"/>
    </location>
</feature>
<dbReference type="Pfam" id="PF02221">
    <property type="entry name" value="E1_DerP2_DerF2"/>
    <property type="match status" value="1"/>
</dbReference>
<dbReference type="SMART" id="SM00737">
    <property type="entry name" value="ML"/>
    <property type="match status" value="1"/>
</dbReference>
<dbReference type="InterPro" id="IPR003172">
    <property type="entry name" value="ML_dom"/>
</dbReference>
<keyword evidence="1" id="KW-0732">Signal</keyword>
<dbReference type="EMBL" id="CAJPDS010000003">
    <property type="protein sequence ID" value="CAF9905327.1"/>
    <property type="molecule type" value="Genomic_DNA"/>
</dbReference>
<protein>
    <recommendedName>
        <fullName evidence="2">MD-2-related lipid-recognition domain-containing protein</fullName>
    </recommendedName>
</protein>
<dbReference type="Proteomes" id="UP000664521">
    <property type="component" value="Unassembled WGS sequence"/>
</dbReference>
<evidence type="ECO:0000313" key="4">
    <source>
        <dbReference type="Proteomes" id="UP000664521"/>
    </source>
</evidence>
<evidence type="ECO:0000256" key="1">
    <source>
        <dbReference type="SAM" id="SignalP"/>
    </source>
</evidence>